<protein>
    <recommendedName>
        <fullName evidence="4">Glycosyltransferase 2-like domain-containing protein</fullName>
    </recommendedName>
</protein>
<gene>
    <name evidence="5" type="ORF">METZ01_LOCUS88754</name>
</gene>
<dbReference type="Gene3D" id="3.90.550.10">
    <property type="entry name" value="Spore Coat Polysaccharide Biosynthesis Protein SpsA, Chain A"/>
    <property type="match status" value="1"/>
</dbReference>
<evidence type="ECO:0000313" key="5">
    <source>
        <dbReference type="EMBL" id="SVA35900.1"/>
    </source>
</evidence>
<keyword evidence="2" id="KW-0808">Transferase</keyword>
<organism evidence="5">
    <name type="scientific">marine metagenome</name>
    <dbReference type="NCBI Taxonomy" id="408172"/>
    <lineage>
        <taxon>unclassified sequences</taxon>
        <taxon>metagenomes</taxon>
        <taxon>ecological metagenomes</taxon>
    </lineage>
</organism>
<proteinExistence type="predicted"/>
<keyword evidence="3" id="KW-0472">Membrane</keyword>
<evidence type="ECO:0000256" key="1">
    <source>
        <dbReference type="ARBA" id="ARBA00022676"/>
    </source>
</evidence>
<evidence type="ECO:0000256" key="3">
    <source>
        <dbReference type="SAM" id="Phobius"/>
    </source>
</evidence>
<dbReference type="SUPFAM" id="SSF53448">
    <property type="entry name" value="Nucleotide-diphospho-sugar transferases"/>
    <property type="match status" value="1"/>
</dbReference>
<dbReference type="Pfam" id="PF00535">
    <property type="entry name" value="Glycos_transf_2"/>
    <property type="match status" value="1"/>
</dbReference>
<dbReference type="PANTHER" id="PTHR43630">
    <property type="entry name" value="POLY-BETA-1,6-N-ACETYL-D-GLUCOSAMINE SYNTHASE"/>
    <property type="match status" value="1"/>
</dbReference>
<keyword evidence="3" id="KW-1133">Transmembrane helix</keyword>
<name>A0A381V6H1_9ZZZZ</name>
<evidence type="ECO:0000256" key="2">
    <source>
        <dbReference type="ARBA" id="ARBA00022679"/>
    </source>
</evidence>
<feature type="domain" description="Glycosyltransferase 2-like" evidence="4">
    <location>
        <begin position="45"/>
        <end position="168"/>
    </location>
</feature>
<reference evidence="5" key="1">
    <citation type="submission" date="2018-05" db="EMBL/GenBank/DDBJ databases">
        <authorList>
            <person name="Lanie J.A."/>
            <person name="Ng W.-L."/>
            <person name="Kazmierczak K.M."/>
            <person name="Andrzejewski T.M."/>
            <person name="Davidsen T.M."/>
            <person name="Wayne K.J."/>
            <person name="Tettelin H."/>
            <person name="Glass J.I."/>
            <person name="Rusch D."/>
            <person name="Podicherti R."/>
            <person name="Tsui H.-C.T."/>
            <person name="Winkler M.E."/>
        </authorList>
    </citation>
    <scope>NUCLEOTIDE SEQUENCE</scope>
</reference>
<accession>A0A381V6H1</accession>
<dbReference type="GO" id="GO:0016757">
    <property type="term" value="F:glycosyltransferase activity"/>
    <property type="evidence" value="ECO:0007669"/>
    <property type="project" value="UniProtKB-KW"/>
</dbReference>
<dbReference type="PANTHER" id="PTHR43630:SF1">
    <property type="entry name" value="POLY-BETA-1,6-N-ACETYL-D-GLUCOSAMINE SYNTHASE"/>
    <property type="match status" value="1"/>
</dbReference>
<feature type="transmembrane region" description="Helical" evidence="3">
    <location>
        <begin position="304"/>
        <end position="321"/>
    </location>
</feature>
<feature type="transmembrane region" description="Helical" evidence="3">
    <location>
        <begin position="280"/>
        <end position="299"/>
    </location>
</feature>
<dbReference type="InterPro" id="IPR001173">
    <property type="entry name" value="Glyco_trans_2-like"/>
</dbReference>
<sequence length="355" mass="41353">MKILLIVFWISGCLIIYSTVIYFFLLKLFKQNHYKTNDQYSPSISIIICAYNEEKSIASKLKNTLELDYPLEKMQVIVADDGSTDKTVEIANGFEFVEILKLPRAGKTSAQNEAVKIAENEILVFSDANNIYKVDALKKLVRNFSDERVGVVCGELQYNEKISDENFYWKYEVAIKKQESKNGWLLGANGSIYAVRKKAYVTLPEDSISDHLEPIKVYSNGLDVIYEPEAIAFEDVPDNVLQRKRRIILRSLVSMKYVLALLNPFKKRSIFIPYISHKLIRWFLPFFLIIIFFTTGLLMDNNNFYSYFFAIQILFYLFGWLFHPVRYFIHVNLASLLAVIDWLTGQRQNTWDVIR</sequence>
<keyword evidence="1" id="KW-0328">Glycosyltransferase</keyword>
<keyword evidence="3" id="KW-0812">Transmembrane</keyword>
<dbReference type="AlphaFoldDB" id="A0A381V6H1"/>
<dbReference type="CDD" id="cd06439">
    <property type="entry name" value="CESA_like_1"/>
    <property type="match status" value="1"/>
</dbReference>
<evidence type="ECO:0000259" key="4">
    <source>
        <dbReference type="Pfam" id="PF00535"/>
    </source>
</evidence>
<feature type="transmembrane region" description="Helical" evidence="3">
    <location>
        <begin position="6"/>
        <end position="25"/>
    </location>
</feature>
<dbReference type="InterPro" id="IPR029044">
    <property type="entry name" value="Nucleotide-diphossugar_trans"/>
</dbReference>
<dbReference type="EMBL" id="UINC01007971">
    <property type="protein sequence ID" value="SVA35900.1"/>
    <property type="molecule type" value="Genomic_DNA"/>
</dbReference>